<evidence type="ECO:0008006" key="3">
    <source>
        <dbReference type="Google" id="ProtNLM"/>
    </source>
</evidence>
<gene>
    <name evidence="1" type="ORF">OIK44_16155</name>
</gene>
<keyword evidence="2" id="KW-1185">Reference proteome</keyword>
<dbReference type="EMBL" id="JAQQXR010000006">
    <property type="protein sequence ID" value="MDC8759114.1"/>
    <property type="molecule type" value="Genomic_DNA"/>
</dbReference>
<protein>
    <recommendedName>
        <fullName evidence="3">DUF1640 domain-containing protein</fullName>
    </recommendedName>
</protein>
<sequence>MTLQFDTLDYAKRLAETGVPLAQAEAQSTLLAEVLEKSFAHPSDLVALEKNVLSRIDVLACELGGRIDALSCELHGRIDAISYALNERMDKLDAKIDALELKFEARFAAMAGEIHLLKWMVGMSIAMNTGILLKLFLS</sequence>
<evidence type="ECO:0000313" key="1">
    <source>
        <dbReference type="EMBL" id="MDC8759114.1"/>
    </source>
</evidence>
<reference evidence="1 2" key="1">
    <citation type="submission" date="2022-10" db="EMBL/GenBank/DDBJ databases">
        <title>Janthinobacterium sp. hw3 Genome sequencing.</title>
        <authorList>
            <person name="Park S."/>
        </authorList>
    </citation>
    <scope>NUCLEOTIDE SEQUENCE [LARGE SCALE GENOMIC DNA]</scope>
    <source>
        <strain evidence="2">hw3</strain>
    </source>
</reference>
<organism evidence="1 2">
    <name type="scientific">Janthinobacterium fluminis</name>
    <dbReference type="NCBI Taxonomy" id="2987524"/>
    <lineage>
        <taxon>Bacteria</taxon>
        <taxon>Pseudomonadati</taxon>
        <taxon>Pseudomonadota</taxon>
        <taxon>Betaproteobacteria</taxon>
        <taxon>Burkholderiales</taxon>
        <taxon>Oxalobacteraceae</taxon>
        <taxon>Janthinobacterium</taxon>
    </lineage>
</organism>
<name>A0ABT5K2A2_9BURK</name>
<proteinExistence type="predicted"/>
<accession>A0ABT5K2A2</accession>
<dbReference type="Proteomes" id="UP001221208">
    <property type="component" value="Unassembled WGS sequence"/>
</dbReference>
<dbReference type="RefSeq" id="WP_273672112.1">
    <property type="nucleotide sequence ID" value="NZ_JAQQXR010000006.1"/>
</dbReference>
<comment type="caution">
    <text evidence="1">The sequence shown here is derived from an EMBL/GenBank/DDBJ whole genome shotgun (WGS) entry which is preliminary data.</text>
</comment>
<evidence type="ECO:0000313" key="2">
    <source>
        <dbReference type="Proteomes" id="UP001221208"/>
    </source>
</evidence>